<dbReference type="Proteomes" id="UP000799750">
    <property type="component" value="Unassembled WGS sequence"/>
</dbReference>
<dbReference type="InterPro" id="IPR052837">
    <property type="entry name" value="Mitoribosomal_bS21"/>
</dbReference>
<feature type="compositionally biased region" description="Low complexity" evidence="4">
    <location>
        <begin position="44"/>
        <end position="56"/>
    </location>
</feature>
<dbReference type="OrthoDB" id="2501249at2759"/>
<dbReference type="GO" id="GO:0005763">
    <property type="term" value="C:mitochondrial small ribosomal subunit"/>
    <property type="evidence" value="ECO:0007669"/>
    <property type="project" value="TreeGrafter"/>
</dbReference>
<evidence type="ECO:0000256" key="3">
    <source>
        <dbReference type="ARBA" id="ARBA00023274"/>
    </source>
</evidence>
<dbReference type="PANTHER" id="PTHR41237:SF1">
    <property type="entry name" value="SMALL RIBOSOMAL SUBUNIT PROTEIN BS21M"/>
    <property type="match status" value="1"/>
</dbReference>
<dbReference type="InterPro" id="IPR001911">
    <property type="entry name" value="Ribosomal_bS21"/>
</dbReference>
<evidence type="ECO:0000313" key="6">
    <source>
        <dbReference type="Proteomes" id="UP000799750"/>
    </source>
</evidence>
<accession>A0A6A6QA41</accession>
<dbReference type="GO" id="GO:0003735">
    <property type="term" value="F:structural constituent of ribosome"/>
    <property type="evidence" value="ECO:0007669"/>
    <property type="project" value="InterPro"/>
</dbReference>
<keyword evidence="6" id="KW-1185">Reference proteome</keyword>
<evidence type="ECO:0000313" key="5">
    <source>
        <dbReference type="EMBL" id="KAF2489298.1"/>
    </source>
</evidence>
<organism evidence="5 6">
    <name type="scientific">Lophium mytilinum</name>
    <dbReference type="NCBI Taxonomy" id="390894"/>
    <lineage>
        <taxon>Eukaryota</taxon>
        <taxon>Fungi</taxon>
        <taxon>Dikarya</taxon>
        <taxon>Ascomycota</taxon>
        <taxon>Pezizomycotina</taxon>
        <taxon>Dothideomycetes</taxon>
        <taxon>Pleosporomycetidae</taxon>
        <taxon>Mytilinidiales</taxon>
        <taxon>Mytilinidiaceae</taxon>
        <taxon>Lophium</taxon>
    </lineage>
</organism>
<evidence type="ECO:0000256" key="1">
    <source>
        <dbReference type="ARBA" id="ARBA00006640"/>
    </source>
</evidence>
<dbReference type="PANTHER" id="PTHR41237">
    <property type="entry name" value="37S RIBOSOMAL PROTEIN MRP21, MITOCHONDRIAL"/>
    <property type="match status" value="1"/>
</dbReference>
<dbReference type="GO" id="GO:0070124">
    <property type="term" value="P:mitochondrial translational initiation"/>
    <property type="evidence" value="ECO:0007669"/>
    <property type="project" value="TreeGrafter"/>
</dbReference>
<reference evidence="5" key="1">
    <citation type="journal article" date="2020" name="Stud. Mycol.">
        <title>101 Dothideomycetes genomes: a test case for predicting lifestyles and emergence of pathogens.</title>
        <authorList>
            <person name="Haridas S."/>
            <person name="Albert R."/>
            <person name="Binder M."/>
            <person name="Bloem J."/>
            <person name="Labutti K."/>
            <person name="Salamov A."/>
            <person name="Andreopoulos B."/>
            <person name="Baker S."/>
            <person name="Barry K."/>
            <person name="Bills G."/>
            <person name="Bluhm B."/>
            <person name="Cannon C."/>
            <person name="Castanera R."/>
            <person name="Culley D."/>
            <person name="Daum C."/>
            <person name="Ezra D."/>
            <person name="Gonzalez J."/>
            <person name="Henrissat B."/>
            <person name="Kuo A."/>
            <person name="Liang C."/>
            <person name="Lipzen A."/>
            <person name="Lutzoni F."/>
            <person name="Magnuson J."/>
            <person name="Mondo S."/>
            <person name="Nolan M."/>
            <person name="Ohm R."/>
            <person name="Pangilinan J."/>
            <person name="Park H.-J."/>
            <person name="Ramirez L."/>
            <person name="Alfaro M."/>
            <person name="Sun H."/>
            <person name="Tritt A."/>
            <person name="Yoshinaga Y."/>
            <person name="Zwiers L.-H."/>
            <person name="Turgeon B."/>
            <person name="Goodwin S."/>
            <person name="Spatafora J."/>
            <person name="Crous P."/>
            <person name="Grigoriev I."/>
        </authorList>
    </citation>
    <scope>NUCLEOTIDE SEQUENCE</scope>
    <source>
        <strain evidence="5">CBS 269.34</strain>
    </source>
</reference>
<proteinExistence type="inferred from homology"/>
<dbReference type="EMBL" id="MU004199">
    <property type="protein sequence ID" value="KAF2489298.1"/>
    <property type="molecule type" value="Genomic_DNA"/>
</dbReference>
<keyword evidence="3" id="KW-0687">Ribonucleoprotein</keyword>
<sequence>MEFRRVGDALLRSPHCIIPSPSIFLRASQRPLISLSTSHQRSFTTTRPAFAAAPQRAPAPPRTTTPAAPDELTESLNSLINSSILDTPSRPPPARSSSANISAAFGKTSFGNYAPRTPARGPPSSRGLDFDRMQMPAGTPSMPSNLPPPPTPLAAQAAPPRFNASSGRSIELDPMKGRDLIRGLGMLNSLVSRNKVKSDVHAQRFHERAGLKRKRLHGERWRKRFKVGFRSLTERVAELTRKGW</sequence>
<feature type="region of interest" description="Disordered" evidence="4">
    <location>
        <begin position="111"/>
        <end position="171"/>
    </location>
</feature>
<gene>
    <name evidence="5" type="ORF">BU16DRAFT_531617</name>
</gene>
<comment type="similarity">
    <text evidence="1">Belongs to the bacterial ribosomal protein bS21 family.</text>
</comment>
<dbReference type="Pfam" id="PF01165">
    <property type="entry name" value="Ribosomal_S21"/>
    <property type="match status" value="1"/>
</dbReference>
<name>A0A6A6QA41_9PEZI</name>
<evidence type="ECO:0000256" key="2">
    <source>
        <dbReference type="ARBA" id="ARBA00022980"/>
    </source>
</evidence>
<dbReference type="AlphaFoldDB" id="A0A6A6QA41"/>
<evidence type="ECO:0008006" key="7">
    <source>
        <dbReference type="Google" id="ProtNLM"/>
    </source>
</evidence>
<feature type="region of interest" description="Disordered" evidence="4">
    <location>
        <begin position="37"/>
        <end position="69"/>
    </location>
</feature>
<protein>
    <recommendedName>
        <fullName evidence="7">Ribosomal protein S21</fullName>
    </recommendedName>
</protein>
<keyword evidence="2" id="KW-0689">Ribosomal protein</keyword>
<evidence type="ECO:0000256" key="4">
    <source>
        <dbReference type="SAM" id="MobiDB-lite"/>
    </source>
</evidence>